<feature type="repeat" description="ANK" evidence="3">
    <location>
        <begin position="603"/>
        <end position="635"/>
    </location>
</feature>
<feature type="repeat" description="ANK" evidence="3">
    <location>
        <begin position="913"/>
        <end position="947"/>
    </location>
</feature>
<dbReference type="InterPro" id="IPR027417">
    <property type="entry name" value="P-loop_NTPase"/>
</dbReference>
<feature type="repeat" description="ANK" evidence="3">
    <location>
        <begin position="981"/>
        <end position="1013"/>
    </location>
</feature>
<dbReference type="PANTHER" id="PTHR24126:SF14">
    <property type="entry name" value="ANK_REP_REGION DOMAIN-CONTAINING PROTEIN"/>
    <property type="match status" value="1"/>
</dbReference>
<evidence type="ECO:0000256" key="3">
    <source>
        <dbReference type="PROSITE-ProRule" id="PRU00023"/>
    </source>
</evidence>
<feature type="repeat" description="ANK" evidence="3">
    <location>
        <begin position="675"/>
        <end position="704"/>
    </location>
</feature>
<feature type="repeat" description="ANK" evidence="3">
    <location>
        <begin position="636"/>
        <end position="668"/>
    </location>
</feature>
<feature type="region of interest" description="Disordered" evidence="4">
    <location>
        <begin position="1180"/>
        <end position="1208"/>
    </location>
</feature>
<feature type="region of interest" description="Disordered" evidence="4">
    <location>
        <begin position="1334"/>
        <end position="1354"/>
    </location>
</feature>
<sequence>MQQTWAPKARRNTTCGPANAQAPTAKLSGIRTQRSLNLGRAETDLAVSVEHELQKNTELPHSASLEADGDIAGCNTAPYSTSCSSLACMADFIGLVASVLQLVDTVAKLHEYAKGFRDAPKAQQRLLLEIKNLEPLVKELDKRIKDNHAGMTSGMQEFSQPLSELKRMMERLTKKLAPGGISKVSTRIAWPMWGKEDIEDGLSTIERFKSLLSAWLGMDIWDSTQGRHTKWTEEEGYHRGATNTSKLADIAKWVRGLARDQEGYSDDIFNIRQPGTGEWLLNHEKFNTWRSGTGKILWCRGIPGAGKTVLASIVVDFLRADIWEGQNTGVAVIYLNHKETHAHSPSNLLAGVWRQLILGKPIHSDVHRLYAKHREQHTRPSLEEIHAVLCSPPALSGLGLNVNLLLTARPRIGIDHVVATADIETLEIRATEDDVRQHIEAQVLKSSRLSKHIQNFPDLREEIEREIVQHSDGMFLLAKLHIDSLATKHTVKAVREALANMPTDLNSTYDEVLDRIDRQSEEDRNLARRTLSWISHAKRLLHISELREALAVEEGTSTLTPAICWTLTPFYLYERIPPSATALWIAAAFRLEETCRHLIKEVGAGSVLQEASVEGNSVVVRILVENGVDVNTGDGEYDSPLHAAAVHGHQEIISILLAHSADLNFRGHRHLGYGTALQLAAFFGHTQCVRLLIGGGASVDAERGYYGTALYAAAIQGNQETLDLLIENGAPVDVQGGCYGTALCGAAYRSDEMTARTLIEHGADVNAKGSYGPPLCIASAMGSYELVRLLLQHGAEVKATGAPLGEHSPYRATALYAALLQGHSRVANLLIEHGADVNANATAGQYRTVLQAAIARGSESVSRFLIEHGADVNANAGSYGTALHIATRRGHYENVRLLLEYGAAVNAMGGRFPGGSALYLALFKGASHNRIARLLLEHGADANGQAGEYRSVLQLAIATGNEEVARLLMKHGANVNANAGAHGTALYLASRLGSYKLVRVLLEHGAEVNTTFEWRDSTLGQGSWAGHNVGLRGGWHGSPLGAASSAGHTNIVSLLIEHGAASRNSETLTEAVRAVHHRLVLVVRSIPEPAERQTLSRSRDLRPHCILCSRPKRRIPLKTRHLLRGKVDRKLLEAREVRREHIHLWKYGPHDTVEALEINSIRNASCVTFGAEGHGVSVADSGARPSLRDFRAGSGGSDRNISKRDTRKVEERRMRTCLVDPTGRGDCNLLKSKDLEPPARAQKFGERVDSGERACKLQLCHIRKESQARDGHGDVLGERGAPCDGANTRHAGHCLGIHSPMHVWSLHYSAAGRSLLAESITLCTIVDPSSGVRRSMSSQVWKSSGHESSTETKR</sequence>
<name>A0AAD7DRX3_MYCRO</name>
<dbReference type="EMBL" id="JARKIE010000029">
    <property type="protein sequence ID" value="KAJ7697630.1"/>
    <property type="molecule type" value="Genomic_DNA"/>
</dbReference>
<dbReference type="InterPro" id="IPR002110">
    <property type="entry name" value="Ankyrin_rpt"/>
</dbReference>
<evidence type="ECO:0000313" key="6">
    <source>
        <dbReference type="EMBL" id="KAJ7697630.1"/>
    </source>
</evidence>
<feature type="domain" description="Nephrocystin 3-like N-terminal" evidence="5">
    <location>
        <begin position="275"/>
        <end position="383"/>
    </location>
</feature>
<dbReference type="PRINTS" id="PR01415">
    <property type="entry name" value="ANKYRIN"/>
</dbReference>
<feature type="compositionally biased region" description="Basic and acidic residues" evidence="4">
    <location>
        <begin position="1344"/>
        <end position="1354"/>
    </location>
</feature>
<dbReference type="Proteomes" id="UP001221757">
    <property type="component" value="Unassembled WGS sequence"/>
</dbReference>
<dbReference type="Pfam" id="PF24883">
    <property type="entry name" value="NPHP3_N"/>
    <property type="match status" value="1"/>
</dbReference>
<reference evidence="6" key="1">
    <citation type="submission" date="2023-03" db="EMBL/GenBank/DDBJ databases">
        <title>Massive genome expansion in bonnet fungi (Mycena s.s.) driven by repeated elements and novel gene families across ecological guilds.</title>
        <authorList>
            <consortium name="Lawrence Berkeley National Laboratory"/>
            <person name="Harder C.B."/>
            <person name="Miyauchi S."/>
            <person name="Viragh M."/>
            <person name="Kuo A."/>
            <person name="Thoen E."/>
            <person name="Andreopoulos B."/>
            <person name="Lu D."/>
            <person name="Skrede I."/>
            <person name="Drula E."/>
            <person name="Henrissat B."/>
            <person name="Morin E."/>
            <person name="Kohler A."/>
            <person name="Barry K."/>
            <person name="LaButti K."/>
            <person name="Morin E."/>
            <person name="Salamov A."/>
            <person name="Lipzen A."/>
            <person name="Mereny Z."/>
            <person name="Hegedus B."/>
            <person name="Baldrian P."/>
            <person name="Stursova M."/>
            <person name="Weitz H."/>
            <person name="Taylor A."/>
            <person name="Grigoriev I.V."/>
            <person name="Nagy L.G."/>
            <person name="Martin F."/>
            <person name="Kauserud H."/>
        </authorList>
    </citation>
    <scope>NUCLEOTIDE SEQUENCE</scope>
    <source>
        <strain evidence="6">CBHHK067</strain>
    </source>
</reference>
<protein>
    <submittedName>
        <fullName evidence="6">Ankyrin repeat-containing domain protein</fullName>
    </submittedName>
</protein>
<proteinExistence type="predicted"/>
<accession>A0AAD7DRX3</accession>
<dbReference type="InterPro" id="IPR056884">
    <property type="entry name" value="NPHP3-like_N"/>
</dbReference>
<dbReference type="SUPFAM" id="SSF52540">
    <property type="entry name" value="P-loop containing nucleoside triphosphate hydrolases"/>
    <property type="match status" value="1"/>
</dbReference>
<keyword evidence="7" id="KW-1185">Reference proteome</keyword>
<feature type="repeat" description="ANK" evidence="3">
    <location>
        <begin position="810"/>
        <end position="842"/>
    </location>
</feature>
<evidence type="ECO:0000259" key="5">
    <source>
        <dbReference type="Pfam" id="PF24883"/>
    </source>
</evidence>
<organism evidence="6 7">
    <name type="scientific">Mycena rosella</name>
    <name type="common">Pink bonnet</name>
    <name type="synonym">Agaricus rosellus</name>
    <dbReference type="NCBI Taxonomy" id="1033263"/>
    <lineage>
        <taxon>Eukaryota</taxon>
        <taxon>Fungi</taxon>
        <taxon>Dikarya</taxon>
        <taxon>Basidiomycota</taxon>
        <taxon>Agaricomycotina</taxon>
        <taxon>Agaricomycetes</taxon>
        <taxon>Agaricomycetidae</taxon>
        <taxon>Agaricales</taxon>
        <taxon>Marasmiineae</taxon>
        <taxon>Mycenaceae</taxon>
        <taxon>Mycena</taxon>
    </lineage>
</organism>
<keyword evidence="2 3" id="KW-0040">ANK repeat</keyword>
<keyword evidence="1" id="KW-0677">Repeat</keyword>
<feature type="repeat" description="ANK" evidence="3">
    <location>
        <begin position="948"/>
        <end position="980"/>
    </location>
</feature>
<dbReference type="InterPro" id="IPR036770">
    <property type="entry name" value="Ankyrin_rpt-contain_sf"/>
</dbReference>
<dbReference type="PANTHER" id="PTHR24126">
    <property type="entry name" value="ANKYRIN REPEAT, PH AND SEC7 DOMAIN CONTAINING PROTEIN SECG-RELATED"/>
    <property type="match status" value="1"/>
</dbReference>
<evidence type="ECO:0000256" key="4">
    <source>
        <dbReference type="SAM" id="MobiDB-lite"/>
    </source>
</evidence>
<dbReference type="PROSITE" id="PS50297">
    <property type="entry name" value="ANK_REP_REGION"/>
    <property type="match status" value="8"/>
</dbReference>
<dbReference type="Gene3D" id="1.25.40.20">
    <property type="entry name" value="Ankyrin repeat-containing domain"/>
    <property type="match status" value="3"/>
</dbReference>
<dbReference type="Pfam" id="PF12796">
    <property type="entry name" value="Ank_2"/>
    <property type="match status" value="5"/>
</dbReference>
<comment type="caution">
    <text evidence="6">The sequence shown here is derived from an EMBL/GenBank/DDBJ whole genome shotgun (WGS) entry which is preliminary data.</text>
</comment>
<dbReference type="PROSITE" id="PS50088">
    <property type="entry name" value="ANK_REPEAT"/>
    <property type="match status" value="11"/>
</dbReference>
<feature type="region of interest" description="Disordered" evidence="4">
    <location>
        <begin position="1"/>
        <end position="24"/>
    </location>
</feature>
<evidence type="ECO:0000256" key="1">
    <source>
        <dbReference type="ARBA" id="ARBA00022737"/>
    </source>
</evidence>
<dbReference type="SMART" id="SM00248">
    <property type="entry name" value="ANK"/>
    <property type="match status" value="13"/>
</dbReference>
<evidence type="ECO:0000256" key="2">
    <source>
        <dbReference type="ARBA" id="ARBA00023043"/>
    </source>
</evidence>
<feature type="repeat" description="ANK" evidence="3">
    <location>
        <begin position="774"/>
        <end position="802"/>
    </location>
</feature>
<gene>
    <name evidence="6" type="ORF">B0H17DRAFT_1130238</name>
</gene>
<feature type="repeat" description="ANK" evidence="3">
    <location>
        <begin position="878"/>
        <end position="910"/>
    </location>
</feature>
<feature type="repeat" description="ANK" evidence="3">
    <location>
        <begin position="705"/>
        <end position="737"/>
    </location>
</feature>
<feature type="repeat" description="ANK" evidence="3">
    <location>
        <begin position="845"/>
        <end position="877"/>
    </location>
</feature>
<evidence type="ECO:0000313" key="7">
    <source>
        <dbReference type="Proteomes" id="UP001221757"/>
    </source>
</evidence>
<dbReference type="Gene3D" id="3.40.50.300">
    <property type="entry name" value="P-loop containing nucleotide triphosphate hydrolases"/>
    <property type="match status" value="1"/>
</dbReference>
<dbReference type="SUPFAM" id="SSF48403">
    <property type="entry name" value="Ankyrin repeat"/>
    <property type="match status" value="2"/>
</dbReference>